<sequence length="165" mass="18962">MNKKYAGLDFSAWFDGKDVNEAAFCREFLSKNKLIYADNAFFTPDRRLTDPLLLLKEKIYAELECCAAKNILRTISNIVEIMKLVVHAESFPPNPDEIHVQNGTLRIDGSFLAGRSEIVRSRFPIGYNPQAGKSVVWLRFLSDLLYPEDIPTFHRCFQDEISKKK</sequence>
<dbReference type="EMBL" id="AP023418">
    <property type="protein sequence ID" value="BCK81768.1"/>
    <property type="molecule type" value="Genomic_DNA"/>
</dbReference>
<keyword evidence="2" id="KW-1185">Reference proteome</keyword>
<accession>A0A810Q0B2</accession>
<dbReference type="Proteomes" id="UP000681035">
    <property type="component" value="Chromosome"/>
</dbReference>
<reference evidence="1" key="1">
    <citation type="submission" date="2020-09" db="EMBL/GenBank/DDBJ databases">
        <title>New species isolated from human feces.</title>
        <authorList>
            <person name="Kitahara M."/>
            <person name="Shigeno Y."/>
            <person name="Shime M."/>
            <person name="Matsumoto Y."/>
            <person name="Nakamura S."/>
            <person name="Motooka D."/>
            <person name="Fukuoka S."/>
            <person name="Nishikawa H."/>
            <person name="Benno Y."/>
        </authorList>
    </citation>
    <scope>NUCLEOTIDE SEQUENCE</scope>
    <source>
        <strain evidence="1">MM50</strain>
    </source>
</reference>
<evidence type="ECO:0000313" key="2">
    <source>
        <dbReference type="Proteomes" id="UP000681035"/>
    </source>
</evidence>
<protein>
    <submittedName>
        <fullName evidence="1">Uncharacterized protein</fullName>
    </submittedName>
</protein>
<dbReference type="RefSeq" id="WP_213540442.1">
    <property type="nucleotide sequence ID" value="NZ_AP023418.1"/>
</dbReference>
<dbReference type="AlphaFoldDB" id="A0A810Q0B2"/>
<gene>
    <name evidence="1" type="ORF">MM50RIKEN_15310</name>
</gene>
<evidence type="ECO:0000313" key="1">
    <source>
        <dbReference type="EMBL" id="BCK81768.1"/>
    </source>
</evidence>
<organism evidence="1 2">
    <name type="scientific">Vescimonas coprocola</name>
    <dbReference type="NCBI Taxonomy" id="2714355"/>
    <lineage>
        <taxon>Bacteria</taxon>
        <taxon>Bacillati</taxon>
        <taxon>Bacillota</taxon>
        <taxon>Clostridia</taxon>
        <taxon>Eubacteriales</taxon>
        <taxon>Oscillospiraceae</taxon>
        <taxon>Vescimonas</taxon>
    </lineage>
</organism>
<dbReference type="KEGG" id="vcop:MM50RIKEN_15310"/>
<name>A0A810Q0B2_9FIRM</name>
<proteinExistence type="predicted"/>